<gene>
    <name evidence="1" type="ORF">C5Y93_26550</name>
</gene>
<dbReference type="OrthoDB" id="266490at2"/>
<dbReference type="Proteomes" id="UP000237819">
    <property type="component" value="Unassembled WGS sequence"/>
</dbReference>
<sequence>MSDVYRNYLESPTSQGFAQLQAEVAAEPDFDPQGGFVFELEAACQRGDFRETYWRTNEMPFAWVASPAAHFFAGVAANEMGCYGEADLERFLFQTVLEGLLATGDGSADAPYQITHLSDENDILAYFSVTQGTSQRVGQQLLRSADRLIDVVHCDDDTAIHFDVTRLAGALTPARPRPVSKFRSLLAKSRLGFDKRPAF</sequence>
<organism evidence="1 2">
    <name type="scientific">Blastopirellula marina</name>
    <dbReference type="NCBI Taxonomy" id="124"/>
    <lineage>
        <taxon>Bacteria</taxon>
        <taxon>Pseudomonadati</taxon>
        <taxon>Planctomycetota</taxon>
        <taxon>Planctomycetia</taxon>
        <taxon>Pirellulales</taxon>
        <taxon>Pirellulaceae</taxon>
        <taxon>Blastopirellula</taxon>
    </lineage>
</organism>
<accession>A0A2S8GFM7</accession>
<proteinExistence type="predicted"/>
<evidence type="ECO:0000313" key="2">
    <source>
        <dbReference type="Proteomes" id="UP000237819"/>
    </source>
</evidence>
<name>A0A2S8GFM7_9BACT</name>
<dbReference type="AlphaFoldDB" id="A0A2S8GFM7"/>
<reference evidence="1 2" key="1">
    <citation type="submission" date="2018-02" db="EMBL/GenBank/DDBJ databases">
        <title>Comparative genomes isolates from brazilian mangrove.</title>
        <authorList>
            <person name="Araujo J.E."/>
            <person name="Taketani R.G."/>
            <person name="Silva M.C.P."/>
            <person name="Loureco M.V."/>
            <person name="Andreote F.D."/>
        </authorList>
    </citation>
    <scope>NUCLEOTIDE SEQUENCE [LARGE SCALE GENOMIC DNA]</scope>
    <source>
        <strain evidence="1 2">Nap-Phe MGV</strain>
    </source>
</reference>
<evidence type="ECO:0000313" key="1">
    <source>
        <dbReference type="EMBL" id="PQO43262.1"/>
    </source>
</evidence>
<dbReference type="RefSeq" id="WP_105338475.1">
    <property type="nucleotide sequence ID" value="NZ_PUHZ01000024.1"/>
</dbReference>
<comment type="caution">
    <text evidence="1">The sequence shown here is derived from an EMBL/GenBank/DDBJ whole genome shotgun (WGS) entry which is preliminary data.</text>
</comment>
<protein>
    <submittedName>
        <fullName evidence="1">Uncharacterized protein</fullName>
    </submittedName>
</protein>
<dbReference type="EMBL" id="PUHZ01000024">
    <property type="protein sequence ID" value="PQO43262.1"/>
    <property type="molecule type" value="Genomic_DNA"/>
</dbReference>